<dbReference type="EnsemblMetazoa" id="PHUM241290-RA">
    <property type="protein sequence ID" value="PHUM241290-PA"/>
    <property type="gene ID" value="PHUM241290"/>
</dbReference>
<dbReference type="CTD" id="8230737"/>
<dbReference type="HOGENOM" id="CLU_913085_0_0_1"/>
<dbReference type="KEGG" id="phu:Phum_PHUM241290"/>
<dbReference type="AlphaFoldDB" id="E0VJA9"/>
<dbReference type="EMBL" id="DS235221">
    <property type="protein sequence ID" value="EEB13465.1"/>
    <property type="molecule type" value="Genomic_DNA"/>
</dbReference>
<evidence type="ECO:0000313" key="3">
    <source>
        <dbReference type="EMBL" id="EEB13465.1"/>
    </source>
</evidence>
<keyword evidence="5" id="KW-1185">Reference proteome</keyword>
<dbReference type="VEuPathDB" id="VectorBase:PHUM241290"/>
<reference evidence="3" key="1">
    <citation type="submission" date="2007-04" db="EMBL/GenBank/DDBJ databases">
        <title>Annotation of Pediculus humanus corporis strain USDA.</title>
        <authorList>
            <person name="Kirkness E."/>
            <person name="Hannick L."/>
            <person name="Hass B."/>
            <person name="Bruggner R."/>
            <person name="Lawson D."/>
            <person name="Bidwell S."/>
            <person name="Joardar V."/>
            <person name="Caler E."/>
            <person name="Walenz B."/>
            <person name="Inman J."/>
            <person name="Schobel S."/>
            <person name="Galinsky K."/>
            <person name="Amedeo P."/>
            <person name="Strausberg R."/>
        </authorList>
    </citation>
    <scope>NUCLEOTIDE SEQUENCE</scope>
    <source>
        <strain evidence="3">USDA</strain>
    </source>
</reference>
<sequence length="305" mass="35465">MEYDMSSDEEKKKSPSQDTIPQLQPLKRDVESLEDFEYINKDNSSIKDITSQFLLSETEERNKRQTGDSFNKPYVKENVEQISNKDDIFNNDSSDFLQNEMEKKQKEVEPVKESLDDKQMYSNEENKNLDDDFNDLINFDQTKNQNDGSRMNESFLDENNKKIEDSHDYDKEFQDSENVSLLPKTDQVSSMYSADFDDNFGKNSSLDKKSHSEKGMDINSSAKDINKSDSFRDHEYSHALGDGLHVKKVYEDDISDSDEVPEPIPKDYPEIGVIEGKQFLSAIGLVLLLMHYLYFMNIFSYSIRR</sequence>
<dbReference type="InParanoid" id="E0VJA9"/>
<keyword evidence="2" id="KW-0812">Transmembrane</keyword>
<dbReference type="GeneID" id="8230737"/>
<name>E0VJA9_PEDHC</name>
<evidence type="ECO:0000256" key="1">
    <source>
        <dbReference type="SAM" id="MobiDB-lite"/>
    </source>
</evidence>
<dbReference type="EMBL" id="AAZO01002797">
    <property type="status" value="NOT_ANNOTATED_CDS"/>
    <property type="molecule type" value="Genomic_DNA"/>
</dbReference>
<organism>
    <name type="scientific">Pediculus humanus subsp. corporis</name>
    <name type="common">Body louse</name>
    <dbReference type="NCBI Taxonomy" id="121224"/>
    <lineage>
        <taxon>Eukaryota</taxon>
        <taxon>Metazoa</taxon>
        <taxon>Ecdysozoa</taxon>
        <taxon>Arthropoda</taxon>
        <taxon>Hexapoda</taxon>
        <taxon>Insecta</taxon>
        <taxon>Pterygota</taxon>
        <taxon>Neoptera</taxon>
        <taxon>Paraneoptera</taxon>
        <taxon>Psocodea</taxon>
        <taxon>Troctomorpha</taxon>
        <taxon>Phthiraptera</taxon>
        <taxon>Anoplura</taxon>
        <taxon>Pediculidae</taxon>
        <taxon>Pediculus</taxon>
    </lineage>
</organism>
<feature type="compositionally biased region" description="Basic and acidic residues" evidence="1">
    <location>
        <begin position="100"/>
        <end position="130"/>
    </location>
</feature>
<accession>E0VJA9</accession>
<dbReference type="Proteomes" id="UP000009046">
    <property type="component" value="Unassembled WGS sequence"/>
</dbReference>
<reference evidence="4" key="3">
    <citation type="submission" date="2020-05" db="UniProtKB">
        <authorList>
            <consortium name="EnsemblMetazoa"/>
        </authorList>
    </citation>
    <scope>IDENTIFICATION</scope>
    <source>
        <strain evidence="4">USDA</strain>
    </source>
</reference>
<feature type="region of interest" description="Disordered" evidence="1">
    <location>
        <begin position="1"/>
        <end position="30"/>
    </location>
</feature>
<evidence type="ECO:0000313" key="4">
    <source>
        <dbReference type="EnsemblMetazoa" id="PHUM241290-PA"/>
    </source>
</evidence>
<keyword evidence="2" id="KW-0472">Membrane</keyword>
<feature type="region of interest" description="Disordered" evidence="1">
    <location>
        <begin position="203"/>
        <end position="226"/>
    </location>
</feature>
<evidence type="ECO:0000256" key="2">
    <source>
        <dbReference type="SAM" id="Phobius"/>
    </source>
</evidence>
<protein>
    <submittedName>
        <fullName evidence="3 4">Uncharacterized protein</fullName>
    </submittedName>
</protein>
<gene>
    <name evidence="4" type="primary">8230737</name>
    <name evidence="3" type="ORF">Phum_PHUM241290</name>
</gene>
<dbReference type="RefSeq" id="XP_002426203.1">
    <property type="nucleotide sequence ID" value="XM_002426158.1"/>
</dbReference>
<evidence type="ECO:0000313" key="5">
    <source>
        <dbReference type="Proteomes" id="UP000009046"/>
    </source>
</evidence>
<feature type="transmembrane region" description="Helical" evidence="2">
    <location>
        <begin position="279"/>
        <end position="299"/>
    </location>
</feature>
<feature type="region of interest" description="Disordered" evidence="1">
    <location>
        <begin position="56"/>
        <end position="159"/>
    </location>
</feature>
<feature type="compositionally biased region" description="Polar residues" evidence="1">
    <location>
        <begin position="141"/>
        <end position="152"/>
    </location>
</feature>
<reference evidence="3" key="2">
    <citation type="submission" date="2007-04" db="EMBL/GenBank/DDBJ databases">
        <title>The genome of the human body louse.</title>
        <authorList>
            <consortium name="The Human Body Louse Genome Consortium"/>
            <person name="Kirkness E."/>
            <person name="Walenz B."/>
            <person name="Hass B."/>
            <person name="Bruggner R."/>
            <person name="Strausberg R."/>
        </authorList>
    </citation>
    <scope>NUCLEOTIDE SEQUENCE</scope>
    <source>
        <strain evidence="3">USDA</strain>
    </source>
</reference>
<feature type="compositionally biased region" description="Basic and acidic residues" evidence="1">
    <location>
        <begin position="205"/>
        <end position="216"/>
    </location>
</feature>
<keyword evidence="2" id="KW-1133">Transmembrane helix</keyword>
<feature type="compositionally biased region" description="Basic and acidic residues" evidence="1">
    <location>
        <begin position="74"/>
        <end position="88"/>
    </location>
</feature>
<proteinExistence type="predicted"/>